<dbReference type="PANTHER" id="PTHR45128">
    <property type="entry name" value="METHYLTRANSFERASE TYPE 11"/>
    <property type="match status" value="1"/>
</dbReference>
<dbReference type="InterPro" id="IPR053173">
    <property type="entry name" value="SAM-binding_MTase"/>
</dbReference>
<gene>
    <name evidence="2" type="ORF">UFOPK2360_01230</name>
    <name evidence="3" type="ORF">UFOPK2922_00211</name>
    <name evidence="4" type="ORF">UFOPK3306_00263</name>
    <name evidence="5" type="ORF">UFOPK4209_00729</name>
</gene>
<dbReference type="Pfam" id="PF13847">
    <property type="entry name" value="Methyltransf_31"/>
    <property type="match status" value="1"/>
</dbReference>
<sequence>MGSKEINSEWVDPNIGQTSWIDPVSMEYHIKQWDDPKQSTKAFYDFFKRELANSKKVVDLGAGAGAATFFLASKFPSTNFVGVDQSSDLIIKAKETSKNFKLKNLDFDTGDWFDLGNKWGGVDGVISIQTLSWLPEIQTPMKQIFEMIKPNWIGLSSLFYEGDISARIEVFEHCKPRKTFYNVYSLKKLNRLANDYGYEVVTSDRFEIDIDVPKPKNKDIMGTFTEIVNGSLDYKRLQISGPLLLNWYFVLLKKIER</sequence>
<feature type="domain" description="Methyltransferase" evidence="1">
    <location>
        <begin position="54"/>
        <end position="160"/>
    </location>
</feature>
<accession>A0A6J6VDD6</accession>
<dbReference type="Gene3D" id="3.40.50.150">
    <property type="entry name" value="Vaccinia Virus protein VP39"/>
    <property type="match status" value="1"/>
</dbReference>
<name>A0A6J6VDD6_9ZZZZ</name>
<dbReference type="EMBL" id="CAEZZS010000005">
    <property type="protein sequence ID" value="CAB4768775.1"/>
    <property type="molecule type" value="Genomic_DNA"/>
</dbReference>
<protein>
    <submittedName>
        <fullName evidence="3">Unannotated protein</fullName>
    </submittedName>
</protein>
<evidence type="ECO:0000313" key="4">
    <source>
        <dbReference type="EMBL" id="CAB4857848.1"/>
    </source>
</evidence>
<dbReference type="PANTHER" id="PTHR45128:SF1">
    <property type="entry name" value="S-ADENOSYLMETHIONINE-DEPENDENT METHYLTRANSFERASE RV2258C"/>
    <property type="match status" value="1"/>
</dbReference>
<proteinExistence type="predicted"/>
<evidence type="ECO:0000313" key="2">
    <source>
        <dbReference type="EMBL" id="CAB4692635.1"/>
    </source>
</evidence>
<reference evidence="3" key="1">
    <citation type="submission" date="2020-05" db="EMBL/GenBank/DDBJ databases">
        <authorList>
            <person name="Chiriac C."/>
            <person name="Salcher M."/>
            <person name="Ghai R."/>
            <person name="Kavagutti S V."/>
        </authorList>
    </citation>
    <scope>NUCLEOTIDE SEQUENCE</scope>
</reference>
<dbReference type="EMBL" id="CAFBLI010000012">
    <property type="protein sequence ID" value="CAB4857848.1"/>
    <property type="molecule type" value="Genomic_DNA"/>
</dbReference>
<dbReference type="InterPro" id="IPR025714">
    <property type="entry name" value="Methyltranfer_dom"/>
</dbReference>
<dbReference type="AlphaFoldDB" id="A0A6J6VDD6"/>
<evidence type="ECO:0000313" key="5">
    <source>
        <dbReference type="EMBL" id="CAB5038367.1"/>
    </source>
</evidence>
<evidence type="ECO:0000313" key="3">
    <source>
        <dbReference type="EMBL" id="CAB4768775.1"/>
    </source>
</evidence>
<dbReference type="CDD" id="cd02440">
    <property type="entry name" value="AdoMet_MTases"/>
    <property type="match status" value="1"/>
</dbReference>
<evidence type="ECO:0000259" key="1">
    <source>
        <dbReference type="Pfam" id="PF13847"/>
    </source>
</evidence>
<dbReference type="InterPro" id="IPR029063">
    <property type="entry name" value="SAM-dependent_MTases_sf"/>
</dbReference>
<dbReference type="EMBL" id="CAEZXH010000098">
    <property type="protein sequence ID" value="CAB4692635.1"/>
    <property type="molecule type" value="Genomic_DNA"/>
</dbReference>
<dbReference type="EMBL" id="CAFBPY010000105">
    <property type="protein sequence ID" value="CAB5038367.1"/>
    <property type="molecule type" value="Genomic_DNA"/>
</dbReference>
<dbReference type="SUPFAM" id="SSF53335">
    <property type="entry name" value="S-adenosyl-L-methionine-dependent methyltransferases"/>
    <property type="match status" value="1"/>
</dbReference>
<organism evidence="3">
    <name type="scientific">freshwater metagenome</name>
    <dbReference type="NCBI Taxonomy" id="449393"/>
    <lineage>
        <taxon>unclassified sequences</taxon>
        <taxon>metagenomes</taxon>
        <taxon>ecological metagenomes</taxon>
    </lineage>
</organism>